<reference evidence="2" key="1">
    <citation type="submission" date="2018-11" db="EMBL/GenBank/DDBJ databases">
        <authorList>
            <person name="Grassa J C."/>
        </authorList>
    </citation>
    <scope>NUCLEOTIDE SEQUENCE [LARGE SCALE GENOMIC DNA]</scope>
</reference>
<name>A0A803Q1V2_CANSA</name>
<evidence type="ECO:0000313" key="3">
    <source>
        <dbReference type="Proteomes" id="UP000596661"/>
    </source>
</evidence>
<organism evidence="2 3">
    <name type="scientific">Cannabis sativa</name>
    <name type="common">Hemp</name>
    <name type="synonym">Marijuana</name>
    <dbReference type="NCBI Taxonomy" id="3483"/>
    <lineage>
        <taxon>Eukaryota</taxon>
        <taxon>Viridiplantae</taxon>
        <taxon>Streptophyta</taxon>
        <taxon>Embryophyta</taxon>
        <taxon>Tracheophyta</taxon>
        <taxon>Spermatophyta</taxon>
        <taxon>Magnoliopsida</taxon>
        <taxon>eudicotyledons</taxon>
        <taxon>Gunneridae</taxon>
        <taxon>Pentapetalae</taxon>
        <taxon>rosids</taxon>
        <taxon>fabids</taxon>
        <taxon>Rosales</taxon>
        <taxon>Cannabaceae</taxon>
        <taxon>Cannabis</taxon>
    </lineage>
</organism>
<dbReference type="EMBL" id="UZAU01000656">
    <property type="status" value="NOT_ANNOTATED_CDS"/>
    <property type="molecule type" value="Genomic_DNA"/>
</dbReference>
<keyword evidence="3" id="KW-1185">Reference proteome</keyword>
<dbReference type="EnsemblPlants" id="evm.model.07.1232">
    <property type="protein sequence ID" value="cds.evm.model.07.1232"/>
    <property type="gene ID" value="evm.TU.07.1232"/>
</dbReference>
<dbReference type="Proteomes" id="UP000596661">
    <property type="component" value="Chromosome 7"/>
</dbReference>
<protein>
    <recommendedName>
        <fullName evidence="1">Zinc knuckle CX2CX4HX4C domain-containing protein</fullName>
    </recommendedName>
</protein>
<dbReference type="InterPro" id="IPR025836">
    <property type="entry name" value="Zn_knuckle_CX2CX4HX4C"/>
</dbReference>
<feature type="domain" description="Zinc knuckle CX2CX4HX4C" evidence="1">
    <location>
        <begin position="174"/>
        <end position="222"/>
    </location>
</feature>
<dbReference type="PANTHER" id="PTHR31286">
    <property type="entry name" value="GLYCINE-RICH CELL WALL STRUCTURAL PROTEIN 1.8-LIKE"/>
    <property type="match status" value="1"/>
</dbReference>
<reference evidence="2" key="2">
    <citation type="submission" date="2021-03" db="UniProtKB">
        <authorList>
            <consortium name="EnsemblPlants"/>
        </authorList>
    </citation>
    <scope>IDENTIFICATION</scope>
</reference>
<dbReference type="PANTHER" id="PTHR31286:SF167">
    <property type="entry name" value="OS09G0268800 PROTEIN"/>
    <property type="match status" value="1"/>
</dbReference>
<accession>A0A803Q1V2</accession>
<sequence length="283" mass="33014">MDPLTNKMKEKITLTEDEESVFEFHDSEAISPSVTIDTVLYANIFTKKKVWLSTLQNQMSEHWDGRFPVKISESSDMFMLSFGCEGDKIRVLNREPFHFQNHRIVLHTPEIGKNFTSEDLKFTLFWVQVFRLPFLSKTKSLAFALGNIVGEYIDVFEDSLNEGWGLFLRIRVKIDVTKPLKRGRMISLTHVKDKFWVEFRYERLPEYYMECGRIGHPYNKCQIYLEQLDNGEEPGLEYQPYIKGSPLPTSSCDRYRTDFSKGDAWPLLTRLAKKSLTAAIPNL</sequence>
<dbReference type="Gramene" id="evm.model.07.1232">
    <property type="protein sequence ID" value="cds.evm.model.07.1232"/>
    <property type="gene ID" value="evm.TU.07.1232"/>
</dbReference>
<proteinExistence type="predicted"/>
<evidence type="ECO:0000259" key="1">
    <source>
        <dbReference type="Pfam" id="PF14392"/>
    </source>
</evidence>
<dbReference type="AlphaFoldDB" id="A0A803Q1V2"/>
<evidence type="ECO:0000313" key="2">
    <source>
        <dbReference type="EnsemblPlants" id="cds.evm.model.07.1232"/>
    </source>
</evidence>
<dbReference type="Pfam" id="PF14392">
    <property type="entry name" value="zf-CCHC_4"/>
    <property type="match status" value="1"/>
</dbReference>
<dbReference type="OMA" id="WIGHYAN"/>
<dbReference type="InterPro" id="IPR040256">
    <property type="entry name" value="At4g02000-like"/>
</dbReference>